<protein>
    <submittedName>
        <fullName evidence="1">Uncharacterized protein</fullName>
    </submittedName>
</protein>
<dbReference type="AlphaFoldDB" id="M6FSX6"/>
<name>M6FSX6_9LEPT</name>
<evidence type="ECO:0000313" key="2">
    <source>
        <dbReference type="Proteomes" id="UP000012101"/>
    </source>
</evidence>
<dbReference type="EMBL" id="AFJM02000013">
    <property type="protein sequence ID" value="EMM74332.1"/>
    <property type="molecule type" value="Genomic_DNA"/>
</dbReference>
<proteinExistence type="predicted"/>
<evidence type="ECO:0000313" key="1">
    <source>
        <dbReference type="EMBL" id="EMM74332.1"/>
    </source>
</evidence>
<gene>
    <name evidence="1" type="ORF">LEP1GSC038_4762</name>
</gene>
<accession>M6FSX6</accession>
<organism evidence="1 2">
    <name type="scientific">Leptospira weilii str. 2006001855</name>
    <dbReference type="NCBI Taxonomy" id="996804"/>
    <lineage>
        <taxon>Bacteria</taxon>
        <taxon>Pseudomonadati</taxon>
        <taxon>Spirochaetota</taxon>
        <taxon>Spirochaetia</taxon>
        <taxon>Leptospirales</taxon>
        <taxon>Leptospiraceae</taxon>
        <taxon>Leptospira</taxon>
    </lineage>
</organism>
<dbReference type="Proteomes" id="UP000012101">
    <property type="component" value="Unassembled WGS sequence"/>
</dbReference>
<reference evidence="1 2" key="1">
    <citation type="submission" date="2013-01" db="EMBL/GenBank/DDBJ databases">
        <authorList>
            <person name="Harkins D.M."/>
            <person name="Durkin A.S."/>
            <person name="Brinkac L.M."/>
            <person name="Haft D.H."/>
            <person name="Selengut J.D."/>
            <person name="Sanka R."/>
            <person name="DePew J."/>
            <person name="Purushe J."/>
            <person name="Hospenthal D.R."/>
            <person name="Murray C.K."/>
            <person name="Pimentel G."/>
            <person name="Wasfy M."/>
            <person name="Vinetz J.M."/>
            <person name="Sutton G.G."/>
            <person name="Nierman W.C."/>
            <person name="Fouts D.E."/>
        </authorList>
    </citation>
    <scope>NUCLEOTIDE SEQUENCE [LARGE SCALE GENOMIC DNA]</scope>
    <source>
        <strain evidence="1 2">2006001855</strain>
    </source>
</reference>
<comment type="caution">
    <text evidence="1">The sequence shown here is derived from an EMBL/GenBank/DDBJ whole genome shotgun (WGS) entry which is preliminary data.</text>
</comment>
<sequence length="37" mass="4468">MCLSSPDFWVAENKLYFALYESRNRAERLGRLFSIRK</sequence>